<sequence>MALGICKALFDFVAERESDLSLHAGDIVFVSKKINNDWYEGFSNNKYGHFPSCYVEMIFNSTPERVGVVISNFKGDQNGHLPLTKGDVIGLIGVIDENFSSGYLNSAKGIFPTNFVKELTIPNNVILPQTNFINNKISSSNDNLDEIEKKKLERSTSYLKTKIKPNILPKPKLKKDKNLIQDDYQFELTDEKIFDICGSVKKGLVVKRKAPPQPIITNVSSTNPNESSVVPSNQINKEVITRKMNQQRSPINIKNSPSISSHSDIQTLSINSLNNNSSTSRSNLMTVSFTKEKQLEFSNGLSDYESDSHLLKESKKSTNKISFDKSICAYSQWRSPNEKQDDQYFVQTINSTEKLNANMQRHDLYQIDTEIAQLKSKLEFESHQLAGVETLLGVVSEDNRKDLYAKQEHHESMINELNDSLHALEDEKSYVLASFGKVEDVKNRVNELEKQIEQYLNNCEQLRCMQDFSDIEELPEIRDNIIFCENMVDTLQDELSGLREKLGELDQFDGNNDPEKMLQKRKKNLCKIVEELITTEENFICDISFLTDKIKVKLENEEAVNVNVLFGNLDEILVVSQKLLLALKNACCDISDQISNKIASCFLALSMEMKECYATYCQNYDDVQNLLEKFEEEPDIQQKISKAFLLEGNNFGSISLSSMLIKPVQRVLKYPLLLNELLKNSLDSESNCELKLALNTMNDVATAINEFKRRKDLVLKYRETVPGIGKKVQKLNWHSVAKKSSRINQRITQFTGLNSHTVDQKFIYEEKRFRTIEKMIKLVLKNVNQYVEIFKDNSFSELQCAESLRQFHDSPNPPDEIVKYYGRIYMIAEQYSSQMVSFILQHVQEPLNQLLQMFQGPFRLIQKRNDKCLDFDRAANKAARARDTKEKDKIMQTQDELNVIKNVYIALNTQLLEELPILSDKCSVFLQYCLSSFVEAYNRYFRKCCVQINEVVKLPFLSKDTDTDFFIKASEQLSNLMFTPSLNGKENSKKPFLSTNLMNGHEDINHISPLSSDNGFNYSSFSDTSTLYDSIDQTTSLNSFLHETQSTTASESIAENPICIVKYDFTAECDAEITVQEGTLVNVCRTCDSKGNSDWWLVEQDGVKGYIPHTFLIMKSANEKYLTCQTQSENLRNDQHDKNTTFKVEYNFQAINPGELTVNEGQTVRVLRKHDSKGNNEWWLVEYDGKQGFVPQDYLKSKNKP</sequence>
<organism evidence="13 14">
    <name type="scientific">Hydra vulgaris</name>
    <name type="common">Hydra</name>
    <name type="synonym">Hydra attenuata</name>
    <dbReference type="NCBI Taxonomy" id="6087"/>
    <lineage>
        <taxon>Eukaryota</taxon>
        <taxon>Metazoa</taxon>
        <taxon>Cnidaria</taxon>
        <taxon>Hydrozoa</taxon>
        <taxon>Hydroidolina</taxon>
        <taxon>Anthoathecata</taxon>
        <taxon>Aplanulata</taxon>
        <taxon>Hydridae</taxon>
        <taxon>Hydra</taxon>
    </lineage>
</organism>
<evidence type="ECO:0000256" key="3">
    <source>
        <dbReference type="ARBA" id="ARBA00018186"/>
    </source>
</evidence>
<dbReference type="RefSeq" id="XP_065653961.1">
    <property type="nucleotide sequence ID" value="XM_065797889.1"/>
</dbReference>
<dbReference type="GeneID" id="136071949"/>
<dbReference type="Pfam" id="PF07653">
    <property type="entry name" value="SH3_2"/>
    <property type="match status" value="4"/>
</dbReference>
<keyword evidence="9" id="KW-0175">Coiled coil</keyword>
<gene>
    <name evidence="14" type="primary">LOC136071949</name>
</gene>
<dbReference type="PROSITE" id="PS50002">
    <property type="entry name" value="SH3"/>
    <property type="match status" value="4"/>
</dbReference>
<dbReference type="SMART" id="SM00325">
    <property type="entry name" value="RhoGEF"/>
    <property type="match status" value="1"/>
</dbReference>
<proteinExistence type="predicted"/>
<evidence type="ECO:0000256" key="6">
    <source>
        <dbReference type="ARBA" id="ARBA00022949"/>
    </source>
</evidence>
<evidence type="ECO:0000256" key="9">
    <source>
        <dbReference type="SAM" id="Coils"/>
    </source>
</evidence>
<evidence type="ECO:0000256" key="1">
    <source>
        <dbReference type="ARBA" id="ARBA00004282"/>
    </source>
</evidence>
<dbReference type="InterPro" id="IPR000219">
    <property type="entry name" value="DH_dom"/>
</dbReference>
<dbReference type="InterPro" id="IPR004148">
    <property type="entry name" value="BAR_dom"/>
</dbReference>
<feature type="domain" description="SH3" evidence="10">
    <location>
        <begin position="62"/>
        <end position="121"/>
    </location>
</feature>
<feature type="coiled-coil region" evidence="9">
    <location>
        <begin position="407"/>
        <end position="501"/>
    </location>
</feature>
<dbReference type="InterPro" id="IPR027267">
    <property type="entry name" value="AH/BAR_dom_sf"/>
</dbReference>
<dbReference type="Gene3D" id="1.20.1270.60">
    <property type="entry name" value="Arfaptin homology (AH) domain/BAR domain"/>
    <property type="match status" value="1"/>
</dbReference>
<evidence type="ECO:0000256" key="4">
    <source>
        <dbReference type="ARBA" id="ARBA00022443"/>
    </source>
</evidence>
<dbReference type="Pfam" id="PF00621">
    <property type="entry name" value="RhoGEF"/>
    <property type="match status" value="1"/>
</dbReference>
<dbReference type="InterPro" id="IPR001452">
    <property type="entry name" value="SH3_domain"/>
</dbReference>
<evidence type="ECO:0000256" key="2">
    <source>
        <dbReference type="ARBA" id="ARBA00004348"/>
    </source>
</evidence>
<dbReference type="Pfam" id="PF03114">
    <property type="entry name" value="BAR"/>
    <property type="match status" value="1"/>
</dbReference>
<evidence type="ECO:0000256" key="8">
    <source>
        <dbReference type="PROSITE-ProRule" id="PRU00192"/>
    </source>
</evidence>
<feature type="domain" description="DH" evidence="11">
    <location>
        <begin position="524"/>
        <end position="707"/>
    </location>
</feature>
<dbReference type="InterPro" id="IPR035899">
    <property type="entry name" value="DBL_dom_sf"/>
</dbReference>
<dbReference type="PROSITE" id="PS50010">
    <property type="entry name" value="DH_2"/>
    <property type="match status" value="1"/>
</dbReference>
<keyword evidence="13" id="KW-1185">Reference proteome</keyword>
<dbReference type="CDD" id="cd00174">
    <property type="entry name" value="SH3"/>
    <property type="match status" value="1"/>
</dbReference>
<dbReference type="CDD" id="cd00160">
    <property type="entry name" value="RhoGEF"/>
    <property type="match status" value="1"/>
</dbReference>
<evidence type="ECO:0000256" key="7">
    <source>
        <dbReference type="ARBA" id="ARBA00032587"/>
    </source>
</evidence>
<feature type="domain" description="SH3" evidence="10">
    <location>
        <begin position="1054"/>
        <end position="1117"/>
    </location>
</feature>
<keyword evidence="5" id="KW-0344">Guanine-nucleotide releasing factor</keyword>
<dbReference type="SUPFAM" id="SSF48065">
    <property type="entry name" value="DBL homology domain (DH-domain)"/>
    <property type="match status" value="1"/>
</dbReference>
<evidence type="ECO:0000313" key="14">
    <source>
        <dbReference type="RefSeq" id="XP_065653961.1"/>
    </source>
</evidence>
<feature type="domain" description="SH3" evidence="10">
    <location>
        <begin position="1137"/>
        <end position="1200"/>
    </location>
</feature>
<name>A0ABM4BXL4_HYDVU</name>
<keyword evidence="6" id="KW-0965">Cell junction</keyword>
<dbReference type="PANTHER" id="PTHR22834">
    <property type="entry name" value="NUCLEAR FUSION PROTEIN FUS2"/>
    <property type="match status" value="1"/>
</dbReference>
<evidence type="ECO:0000256" key="5">
    <source>
        <dbReference type="ARBA" id="ARBA00022658"/>
    </source>
</evidence>
<dbReference type="SMART" id="SM00326">
    <property type="entry name" value="SH3"/>
    <property type="match status" value="4"/>
</dbReference>
<accession>A0ABM4BXL4</accession>
<dbReference type="Gene3D" id="1.20.900.10">
    <property type="entry name" value="Dbl homology (DH) domain"/>
    <property type="match status" value="1"/>
</dbReference>
<dbReference type="PANTHER" id="PTHR22834:SF20">
    <property type="entry name" value="SH3 DOMAIN-CONTAINING PROTEIN"/>
    <property type="match status" value="1"/>
</dbReference>
<dbReference type="InterPro" id="IPR001331">
    <property type="entry name" value="GDS_CDC24_CS"/>
</dbReference>
<dbReference type="InterPro" id="IPR051492">
    <property type="entry name" value="Dynamin-Rho_GEF"/>
</dbReference>
<evidence type="ECO:0000313" key="13">
    <source>
        <dbReference type="Proteomes" id="UP001652625"/>
    </source>
</evidence>
<reference evidence="14" key="1">
    <citation type="submission" date="2025-08" db="UniProtKB">
        <authorList>
            <consortium name="RefSeq"/>
        </authorList>
    </citation>
    <scope>IDENTIFICATION</scope>
</reference>
<protein>
    <recommendedName>
        <fullName evidence="3">Dynamin-binding protein</fullName>
    </recommendedName>
    <alternativeName>
        <fullName evidence="7">Scaffold protein Tuba</fullName>
    </alternativeName>
</protein>
<evidence type="ECO:0000259" key="10">
    <source>
        <dbReference type="PROSITE" id="PS50002"/>
    </source>
</evidence>
<comment type="subcellular location">
    <subcellularLocation>
        <location evidence="1">Cell junction</location>
    </subcellularLocation>
    <subcellularLocation>
        <location evidence="2">Golgi apparatus</location>
        <location evidence="2">Golgi stack</location>
    </subcellularLocation>
</comment>
<dbReference type="PROSITE" id="PS00741">
    <property type="entry name" value="DH_1"/>
    <property type="match status" value="1"/>
</dbReference>
<dbReference type="PROSITE" id="PS51021">
    <property type="entry name" value="BAR"/>
    <property type="match status" value="1"/>
</dbReference>
<feature type="domain" description="BAR" evidence="12">
    <location>
        <begin position="747"/>
        <end position="989"/>
    </location>
</feature>
<feature type="domain" description="SH3" evidence="10">
    <location>
        <begin position="1"/>
        <end position="60"/>
    </location>
</feature>
<evidence type="ECO:0000259" key="11">
    <source>
        <dbReference type="PROSITE" id="PS50010"/>
    </source>
</evidence>
<dbReference type="SUPFAM" id="SSF50044">
    <property type="entry name" value="SH3-domain"/>
    <property type="match status" value="4"/>
</dbReference>
<dbReference type="InterPro" id="IPR036028">
    <property type="entry name" value="SH3-like_dom_sf"/>
</dbReference>
<dbReference type="Proteomes" id="UP001652625">
    <property type="component" value="Chromosome 05"/>
</dbReference>
<dbReference type="SMART" id="SM00721">
    <property type="entry name" value="BAR"/>
    <property type="match status" value="1"/>
</dbReference>
<keyword evidence="4 8" id="KW-0728">SH3 domain</keyword>
<dbReference type="SUPFAM" id="SSF103657">
    <property type="entry name" value="BAR/IMD domain-like"/>
    <property type="match status" value="1"/>
</dbReference>
<evidence type="ECO:0000259" key="12">
    <source>
        <dbReference type="PROSITE" id="PS51021"/>
    </source>
</evidence>
<dbReference type="Gene3D" id="2.30.30.40">
    <property type="entry name" value="SH3 Domains"/>
    <property type="match status" value="4"/>
</dbReference>